<protein>
    <submittedName>
        <fullName evidence="2">Uncharacterized protein</fullName>
    </submittedName>
</protein>
<feature type="compositionally biased region" description="Polar residues" evidence="1">
    <location>
        <begin position="104"/>
        <end position="116"/>
    </location>
</feature>
<evidence type="ECO:0000313" key="2">
    <source>
        <dbReference type="EMBL" id="KAB0394083.1"/>
    </source>
</evidence>
<keyword evidence="3" id="KW-1185">Reference proteome</keyword>
<proteinExistence type="predicted"/>
<dbReference type="Proteomes" id="UP000437017">
    <property type="component" value="Unassembled WGS sequence"/>
</dbReference>
<organism evidence="2 3">
    <name type="scientific">Balaenoptera physalus</name>
    <name type="common">Fin whale</name>
    <name type="synonym">Balaena physalus</name>
    <dbReference type="NCBI Taxonomy" id="9770"/>
    <lineage>
        <taxon>Eukaryota</taxon>
        <taxon>Metazoa</taxon>
        <taxon>Chordata</taxon>
        <taxon>Craniata</taxon>
        <taxon>Vertebrata</taxon>
        <taxon>Euteleostomi</taxon>
        <taxon>Mammalia</taxon>
        <taxon>Eutheria</taxon>
        <taxon>Laurasiatheria</taxon>
        <taxon>Artiodactyla</taxon>
        <taxon>Whippomorpha</taxon>
        <taxon>Cetacea</taxon>
        <taxon>Mysticeti</taxon>
        <taxon>Balaenopteridae</taxon>
        <taxon>Balaenoptera</taxon>
    </lineage>
</organism>
<name>A0A643C1F4_BALPH</name>
<dbReference type="EMBL" id="SGJD01002914">
    <property type="protein sequence ID" value="KAB0394083.1"/>
    <property type="molecule type" value="Genomic_DNA"/>
</dbReference>
<dbReference type="AlphaFoldDB" id="A0A643C1F4"/>
<accession>A0A643C1F4</accession>
<sequence length="189" mass="20189">VNAGHATPGFSVSYWQRSSQEADKPPFALWAAWAKGLPAVLAKRLTRLLLPFLLTGHRGHSEDRKVAPRTQAGGDPGIPEDHSPRVGAPCYTEPRTGVDPAPSSRCSNRPPLSTQPPAGLPKQHLAGYQTLPLSREGQTGDQAVLPSAPRAPAPETLLISLFADLPLATTLFPQPDALWIKGGKSSYRP</sequence>
<comment type="caution">
    <text evidence="2">The sequence shown here is derived from an EMBL/GenBank/DDBJ whole genome shotgun (WGS) entry which is preliminary data.</text>
</comment>
<reference evidence="2 3" key="1">
    <citation type="journal article" date="2019" name="PLoS ONE">
        <title>Genomic analyses reveal an absence of contemporary introgressive admixture between fin whales and blue whales, despite known hybrids.</title>
        <authorList>
            <person name="Westbury M.V."/>
            <person name="Petersen B."/>
            <person name="Lorenzen E.D."/>
        </authorList>
    </citation>
    <scope>NUCLEOTIDE SEQUENCE [LARGE SCALE GENOMIC DNA]</scope>
    <source>
        <strain evidence="2">FinWhale-01</strain>
    </source>
</reference>
<evidence type="ECO:0000313" key="3">
    <source>
        <dbReference type="Proteomes" id="UP000437017"/>
    </source>
</evidence>
<feature type="region of interest" description="Disordered" evidence="1">
    <location>
        <begin position="59"/>
        <end position="123"/>
    </location>
</feature>
<feature type="non-terminal residue" evidence="2">
    <location>
        <position position="1"/>
    </location>
</feature>
<gene>
    <name evidence="2" type="ORF">E2I00_001787</name>
</gene>
<evidence type="ECO:0000256" key="1">
    <source>
        <dbReference type="SAM" id="MobiDB-lite"/>
    </source>
</evidence>